<dbReference type="InterPro" id="IPR058626">
    <property type="entry name" value="MdtA-like_b-barrel"/>
</dbReference>
<dbReference type="Gene3D" id="1.10.287.470">
    <property type="entry name" value="Helix hairpin bin"/>
    <property type="match status" value="1"/>
</dbReference>
<dbReference type="Pfam" id="PF25917">
    <property type="entry name" value="BSH_RND"/>
    <property type="match status" value="1"/>
</dbReference>
<comment type="subcellular location">
    <subcellularLocation>
        <location evidence="1">Cell membrane</location>
    </subcellularLocation>
</comment>
<dbReference type="Proteomes" id="UP000597507">
    <property type="component" value="Unassembled WGS sequence"/>
</dbReference>
<dbReference type="RefSeq" id="WP_188898162.1">
    <property type="nucleotide sequence ID" value="NZ_BMKS01000001.1"/>
</dbReference>
<dbReference type="InterPro" id="IPR006143">
    <property type="entry name" value="RND_pump_MFP"/>
</dbReference>
<dbReference type="GO" id="GO:1990281">
    <property type="term" value="C:efflux pump complex"/>
    <property type="evidence" value="ECO:0007669"/>
    <property type="project" value="TreeGrafter"/>
</dbReference>
<dbReference type="PANTHER" id="PTHR30469">
    <property type="entry name" value="MULTIDRUG RESISTANCE PROTEIN MDTA"/>
    <property type="match status" value="1"/>
</dbReference>
<evidence type="ECO:0000259" key="4">
    <source>
        <dbReference type="Pfam" id="PF25917"/>
    </source>
</evidence>
<feature type="compositionally biased region" description="Low complexity" evidence="3">
    <location>
        <begin position="407"/>
        <end position="422"/>
    </location>
</feature>
<evidence type="ECO:0000256" key="1">
    <source>
        <dbReference type="ARBA" id="ARBA00004236"/>
    </source>
</evidence>
<dbReference type="Pfam" id="PF25989">
    <property type="entry name" value="YknX_C"/>
    <property type="match status" value="1"/>
</dbReference>
<proteinExistence type="inferred from homology"/>
<dbReference type="GO" id="GO:0015562">
    <property type="term" value="F:efflux transmembrane transporter activity"/>
    <property type="evidence" value="ECO:0007669"/>
    <property type="project" value="TreeGrafter"/>
</dbReference>
<evidence type="ECO:0000259" key="5">
    <source>
        <dbReference type="Pfam" id="PF25944"/>
    </source>
</evidence>
<name>A0A8J2Z7X4_9PROT</name>
<organism evidence="7 8">
    <name type="scientific">Caldovatus sediminis</name>
    <dbReference type="NCBI Taxonomy" id="2041189"/>
    <lineage>
        <taxon>Bacteria</taxon>
        <taxon>Pseudomonadati</taxon>
        <taxon>Pseudomonadota</taxon>
        <taxon>Alphaproteobacteria</taxon>
        <taxon>Acetobacterales</taxon>
        <taxon>Roseomonadaceae</taxon>
        <taxon>Caldovatus</taxon>
    </lineage>
</organism>
<gene>
    <name evidence="7" type="ORF">GCM10010964_05540</name>
</gene>
<comment type="similarity">
    <text evidence="2">Belongs to the membrane fusion protein (MFP) (TC 8.A.1) family.</text>
</comment>
<accession>A0A8J2Z7X4</accession>
<keyword evidence="8" id="KW-1185">Reference proteome</keyword>
<evidence type="ECO:0000256" key="2">
    <source>
        <dbReference type="ARBA" id="ARBA00009477"/>
    </source>
</evidence>
<dbReference type="NCBIfam" id="TIGR01730">
    <property type="entry name" value="RND_mfp"/>
    <property type="match status" value="1"/>
</dbReference>
<dbReference type="Gene3D" id="2.40.30.170">
    <property type="match status" value="1"/>
</dbReference>
<comment type="caution">
    <text evidence="7">The sequence shown here is derived from an EMBL/GenBank/DDBJ whole genome shotgun (WGS) entry which is preliminary data.</text>
</comment>
<evidence type="ECO:0000256" key="3">
    <source>
        <dbReference type="SAM" id="MobiDB-lite"/>
    </source>
</evidence>
<feature type="domain" description="YknX-like C-terminal permuted SH3-like" evidence="6">
    <location>
        <begin position="325"/>
        <end position="389"/>
    </location>
</feature>
<feature type="domain" description="Multidrug resistance protein MdtA-like barrel-sandwich hybrid" evidence="4">
    <location>
        <begin position="86"/>
        <end position="228"/>
    </location>
</feature>
<feature type="region of interest" description="Disordered" evidence="3">
    <location>
        <begin position="389"/>
        <end position="422"/>
    </location>
</feature>
<dbReference type="AlphaFoldDB" id="A0A8J2Z7X4"/>
<dbReference type="Pfam" id="PF25944">
    <property type="entry name" value="Beta-barrel_RND"/>
    <property type="match status" value="1"/>
</dbReference>
<dbReference type="EMBL" id="BMKS01000001">
    <property type="protein sequence ID" value="GGG20186.1"/>
    <property type="molecule type" value="Genomic_DNA"/>
</dbReference>
<evidence type="ECO:0000313" key="8">
    <source>
        <dbReference type="Proteomes" id="UP000597507"/>
    </source>
</evidence>
<feature type="region of interest" description="Disordered" evidence="3">
    <location>
        <begin position="42"/>
        <end position="64"/>
    </location>
</feature>
<reference evidence="7 8" key="1">
    <citation type="journal article" date="2014" name="Int. J. Syst. Evol. Microbiol.">
        <title>Complete genome sequence of Corynebacterium casei LMG S-19264T (=DSM 44701T), isolated from a smear-ripened cheese.</title>
        <authorList>
            <consortium name="US DOE Joint Genome Institute (JGI-PGF)"/>
            <person name="Walter F."/>
            <person name="Albersmeier A."/>
            <person name="Kalinowski J."/>
            <person name="Ruckert C."/>
        </authorList>
    </citation>
    <scope>NUCLEOTIDE SEQUENCE [LARGE SCALE GENOMIC DNA]</scope>
    <source>
        <strain evidence="7 8">CGMCC 1.16330</strain>
    </source>
</reference>
<evidence type="ECO:0000313" key="7">
    <source>
        <dbReference type="EMBL" id="GGG20186.1"/>
    </source>
</evidence>
<dbReference type="InterPro" id="IPR058637">
    <property type="entry name" value="YknX-like_C"/>
</dbReference>
<sequence>MGSPRRARILVLAAIAVAGAALGWRHLDAGGWRLPAAFGGQAGGGAATAPARPAQPPPVAVATEPVRRGPKPVEVLANGTVVPEAVVTVRTRVDGQIEAVHVEEGQMVRRGQPLFTLDSRLSRALLAQQEAQIARDRALLERARADQARYQSLRGEGFAAQQRLEQATAEAAAAAANVRAGEALAAQTRLSIEFATITAEMDGRLGALPLRAGNFVRQAENTALATITRMDPILVQFSVPERWLPDIRAATQAAATGAGPGPAVQVRADDDGPPLEGELVFVDSAVDVQTGTIALKARFRNPEARLWPGQYVQVRLTPRVDPDAISVPAAAVQTGQEGRFVFVLQEGVARRRPVELVRTIGDRAVVRGELTAADRVIVEGAQRVADGMRAVDRGRPGAPPGPGGDGRPAAAPAAPRITAAAH</sequence>
<dbReference type="Gene3D" id="2.40.50.100">
    <property type="match status" value="1"/>
</dbReference>
<dbReference type="InterPro" id="IPR058625">
    <property type="entry name" value="MdtA-like_BSH"/>
</dbReference>
<dbReference type="SUPFAM" id="SSF111369">
    <property type="entry name" value="HlyD-like secretion proteins"/>
    <property type="match status" value="1"/>
</dbReference>
<protein>
    <submittedName>
        <fullName evidence="7">RND transporter</fullName>
    </submittedName>
</protein>
<feature type="domain" description="Multidrug resistance protein MdtA-like beta-barrel" evidence="5">
    <location>
        <begin position="232"/>
        <end position="317"/>
    </location>
</feature>
<dbReference type="Gene3D" id="2.40.420.20">
    <property type="match status" value="1"/>
</dbReference>
<evidence type="ECO:0000259" key="6">
    <source>
        <dbReference type="Pfam" id="PF25989"/>
    </source>
</evidence>
<dbReference type="PANTHER" id="PTHR30469:SF36">
    <property type="entry name" value="BLL3903 PROTEIN"/>
    <property type="match status" value="1"/>
</dbReference>